<accession>A0AAV5K768</accession>
<evidence type="ECO:0000313" key="1">
    <source>
        <dbReference type="EMBL" id="GKV19241.1"/>
    </source>
</evidence>
<dbReference type="AlphaFoldDB" id="A0AAV5K768"/>
<gene>
    <name evidence="1" type="ORF">SLEP1_g29528</name>
</gene>
<name>A0AAV5K768_9ROSI</name>
<organism evidence="1 2">
    <name type="scientific">Rubroshorea leprosula</name>
    <dbReference type="NCBI Taxonomy" id="152421"/>
    <lineage>
        <taxon>Eukaryota</taxon>
        <taxon>Viridiplantae</taxon>
        <taxon>Streptophyta</taxon>
        <taxon>Embryophyta</taxon>
        <taxon>Tracheophyta</taxon>
        <taxon>Spermatophyta</taxon>
        <taxon>Magnoliopsida</taxon>
        <taxon>eudicotyledons</taxon>
        <taxon>Gunneridae</taxon>
        <taxon>Pentapetalae</taxon>
        <taxon>rosids</taxon>
        <taxon>malvids</taxon>
        <taxon>Malvales</taxon>
        <taxon>Dipterocarpaceae</taxon>
        <taxon>Rubroshorea</taxon>
    </lineage>
</organism>
<comment type="caution">
    <text evidence="1">The sequence shown here is derived from an EMBL/GenBank/DDBJ whole genome shotgun (WGS) entry which is preliminary data.</text>
</comment>
<protein>
    <submittedName>
        <fullName evidence="1">Uncharacterized protein</fullName>
    </submittedName>
</protein>
<proteinExistence type="predicted"/>
<sequence>MPEEQVGRAEHEARPSLTLSCSGFQSRVKPVVGSIGADSSAFKIKGKGRGRSLV</sequence>
<dbReference type="Proteomes" id="UP001054252">
    <property type="component" value="Unassembled WGS sequence"/>
</dbReference>
<keyword evidence="2" id="KW-1185">Reference proteome</keyword>
<dbReference type="EMBL" id="BPVZ01000052">
    <property type="protein sequence ID" value="GKV19241.1"/>
    <property type="molecule type" value="Genomic_DNA"/>
</dbReference>
<reference evidence="1 2" key="1">
    <citation type="journal article" date="2021" name="Commun. Biol.">
        <title>The genome of Shorea leprosula (Dipterocarpaceae) highlights the ecological relevance of drought in aseasonal tropical rainforests.</title>
        <authorList>
            <person name="Ng K.K.S."/>
            <person name="Kobayashi M.J."/>
            <person name="Fawcett J.A."/>
            <person name="Hatakeyama M."/>
            <person name="Paape T."/>
            <person name="Ng C.H."/>
            <person name="Ang C.C."/>
            <person name="Tnah L.H."/>
            <person name="Lee C.T."/>
            <person name="Nishiyama T."/>
            <person name="Sese J."/>
            <person name="O'Brien M.J."/>
            <person name="Copetti D."/>
            <person name="Mohd Noor M.I."/>
            <person name="Ong R.C."/>
            <person name="Putra M."/>
            <person name="Sireger I.Z."/>
            <person name="Indrioko S."/>
            <person name="Kosugi Y."/>
            <person name="Izuno A."/>
            <person name="Isagi Y."/>
            <person name="Lee S.L."/>
            <person name="Shimizu K.K."/>
        </authorList>
    </citation>
    <scope>NUCLEOTIDE SEQUENCE [LARGE SCALE GENOMIC DNA]</scope>
    <source>
        <strain evidence="1">214</strain>
    </source>
</reference>
<evidence type="ECO:0000313" key="2">
    <source>
        <dbReference type="Proteomes" id="UP001054252"/>
    </source>
</evidence>